<sequence length="124" mass="13623">MMNRLFDKATPQNVHGWERSASVAGGLVLLGKGLRRGGISGLLQLAMGGMALARGISGRCEAKRILTEVEQRTRHQNVTDKQRYSHMPLDSEVHSPDFAEPEVTLPNTTPMGHETHPGEPRRST</sequence>
<organism evidence="2 3">
    <name type="scientific">Stutzerimonas stutzeri</name>
    <name type="common">Pseudomonas stutzeri</name>
    <dbReference type="NCBI Taxonomy" id="316"/>
    <lineage>
        <taxon>Bacteria</taxon>
        <taxon>Pseudomonadati</taxon>
        <taxon>Pseudomonadota</taxon>
        <taxon>Gammaproteobacteria</taxon>
        <taxon>Pseudomonadales</taxon>
        <taxon>Pseudomonadaceae</taxon>
        <taxon>Stutzerimonas</taxon>
    </lineage>
</organism>
<gene>
    <name evidence="2" type="ORF">UF78_09020</name>
</gene>
<reference evidence="2 3" key="1">
    <citation type="submission" date="2015-02" db="EMBL/GenBank/DDBJ databases">
        <title>Draft genome sequence of Pseudomonas stutzeri NT0128 isolated from wheat (Triticum turgidum) rhizosphere.</title>
        <authorList>
            <person name="Tovi N."/>
            <person name="Frenk S."/>
            <person name="Hadar Y."/>
            <person name="Minz D."/>
        </authorList>
    </citation>
    <scope>NUCLEOTIDE SEQUENCE [LARGE SCALE GENOMIC DNA]</scope>
    <source>
        <strain evidence="2 3">NT0128</strain>
    </source>
</reference>
<dbReference type="EMBL" id="JYHV01000015">
    <property type="protein sequence ID" value="KJH82276.1"/>
    <property type="molecule type" value="Genomic_DNA"/>
</dbReference>
<dbReference type="OrthoDB" id="6904375at2"/>
<protein>
    <recommendedName>
        <fullName evidence="4">DUF2892 domain-containing protein</fullName>
    </recommendedName>
</protein>
<feature type="compositionally biased region" description="Basic and acidic residues" evidence="1">
    <location>
        <begin position="113"/>
        <end position="124"/>
    </location>
</feature>
<name>A0A0D9ASD1_STUST</name>
<proteinExistence type="predicted"/>
<feature type="compositionally biased region" description="Basic and acidic residues" evidence="1">
    <location>
        <begin position="71"/>
        <end position="97"/>
    </location>
</feature>
<dbReference type="PATRIC" id="fig|316.101.peg.829"/>
<dbReference type="RefSeq" id="WP_045161819.1">
    <property type="nucleotide sequence ID" value="NZ_JYHV01000015.1"/>
</dbReference>
<evidence type="ECO:0008006" key="4">
    <source>
        <dbReference type="Google" id="ProtNLM"/>
    </source>
</evidence>
<dbReference type="Proteomes" id="UP000032487">
    <property type="component" value="Unassembled WGS sequence"/>
</dbReference>
<evidence type="ECO:0000313" key="3">
    <source>
        <dbReference type="Proteomes" id="UP000032487"/>
    </source>
</evidence>
<comment type="caution">
    <text evidence="2">The sequence shown here is derived from an EMBL/GenBank/DDBJ whole genome shotgun (WGS) entry which is preliminary data.</text>
</comment>
<accession>A0A0D9ASD1</accession>
<dbReference type="AlphaFoldDB" id="A0A0D9ASD1"/>
<evidence type="ECO:0000256" key="1">
    <source>
        <dbReference type="SAM" id="MobiDB-lite"/>
    </source>
</evidence>
<evidence type="ECO:0000313" key="2">
    <source>
        <dbReference type="EMBL" id="KJH82276.1"/>
    </source>
</evidence>
<feature type="region of interest" description="Disordered" evidence="1">
    <location>
        <begin position="71"/>
        <end position="124"/>
    </location>
</feature>